<evidence type="ECO:0000256" key="4">
    <source>
        <dbReference type="SAM" id="MobiDB-lite"/>
    </source>
</evidence>
<evidence type="ECO:0000256" key="2">
    <source>
        <dbReference type="ARBA" id="ARBA00022734"/>
    </source>
</evidence>
<dbReference type="PANTHER" id="PTHR33589">
    <property type="entry name" value="OS11G0524900 PROTEIN"/>
    <property type="match status" value="1"/>
</dbReference>
<comment type="caution">
    <text evidence="7">The sequence shown here is derived from an EMBL/GenBank/DDBJ whole genome shotgun (WGS) entry which is preliminary data.</text>
</comment>
<sequence>MSSSRVAPLSIAPFKKILCNAGMLLLATCALPMAAQANAPEITPSLQKMLGGLPIAGIKDQVQGMVGALQKTSCSGNLTGCYSAQSGPLQLYFFTSGQAQQTLLLVVDKKLTMPRLLGDKVQKVMGDTALSSPIISLSTTDYALDIIRMPPALQKVIRDSYFNVSSLAFSSGVQLAARADLGGAIKLAMEAFGVRGNELTMRAAIVMPIPTDLAGAAGAGAGAAEAVSHGNTIKKAGADAMKPEAFVEFQFAPNAKLPLKMPAMNLTDATFFLNNALTFGYKGNAAYKGVSDKKILVHFQTLLDPAGVMDLADFTFRMATPANFTMEDAAHVMVAMATPDVRLAKYGGGFISNIESYKNALLTATKPLSVLQFRNPNPAPEYRFGDSSKPFPEDGKYFNISLLGPAVKDGPYMRLAGEANILGQKMGWLDASAGLDGLQGTAGEAINLKLGPLGRVKIKMAAQANVDPKSQNISLKGNFVGQVVNVILNGSTLTIDVPASCANPFEIKTSVAIQASTNIADVFEGQGGANVDPSKISGCIGKELEAAYNKIAGEYKNLSGYTASAANAELKKIGNAAADASAAAAAEAKKQEEAARKQYEKTKNAARNVANQSSNAANSALKAADNVFKGFGKKKRHKKGPDPRFAASVFDWDYYYDNRQDVVKRGIDLSTHWRDTGFQYGGRGSPEFDVKYYRARYLDVQKLCTVADYNCALQHWLDYGIEQGRQGSPDFSVASYVNRYSDLRRRYGTSDYIGAFEHWFENGEEAGRNGRPDSASPGPIAGTLHIGGGGGGAWSDDAVCAGQYVIGWRIAAGRTVDRVQFLYPDGWAPVQGGSADFTSRIALAAGEYIVQVNYRSGGSVDSLSFKTSKGRTFGPYGGDGGSPGTYNVTPGEKLGCVKGRSGKSTDQLVFSSTGPR</sequence>
<feature type="coiled-coil region" evidence="3">
    <location>
        <begin position="582"/>
        <end position="612"/>
    </location>
</feature>
<dbReference type="PROSITE" id="PS51752">
    <property type="entry name" value="JACALIN_LECTIN"/>
    <property type="match status" value="1"/>
</dbReference>
<evidence type="ECO:0000256" key="5">
    <source>
        <dbReference type="SAM" id="SignalP"/>
    </source>
</evidence>
<evidence type="ECO:0000256" key="1">
    <source>
        <dbReference type="ARBA" id="ARBA00022729"/>
    </source>
</evidence>
<evidence type="ECO:0000313" key="8">
    <source>
        <dbReference type="Proteomes" id="UP001596379"/>
    </source>
</evidence>
<protein>
    <submittedName>
        <fullName evidence="7">Jacalin-like lectin</fullName>
    </submittedName>
</protein>
<dbReference type="EMBL" id="JBHTCC010000001">
    <property type="protein sequence ID" value="MFC7297556.1"/>
    <property type="molecule type" value="Genomic_DNA"/>
</dbReference>
<dbReference type="SUPFAM" id="SSF51101">
    <property type="entry name" value="Mannose-binding lectins"/>
    <property type="match status" value="1"/>
</dbReference>
<dbReference type="Pfam" id="PF01419">
    <property type="entry name" value="Jacalin"/>
    <property type="match status" value="1"/>
</dbReference>
<gene>
    <name evidence="7" type="ORF">ACFQO0_03790</name>
</gene>
<dbReference type="SMART" id="SM00915">
    <property type="entry name" value="Jacalin"/>
    <property type="match status" value="1"/>
</dbReference>
<feature type="domain" description="Jacalin-type lectin" evidence="6">
    <location>
        <begin position="780"/>
        <end position="914"/>
    </location>
</feature>
<feature type="compositionally biased region" description="Polar residues" evidence="4">
    <location>
        <begin position="902"/>
        <end position="916"/>
    </location>
</feature>
<feature type="signal peptide" evidence="5">
    <location>
        <begin position="1"/>
        <end position="39"/>
    </location>
</feature>
<dbReference type="InterPro" id="IPR036404">
    <property type="entry name" value="Jacalin-like_lectin_dom_sf"/>
</dbReference>
<evidence type="ECO:0000313" key="7">
    <source>
        <dbReference type="EMBL" id="MFC7297556.1"/>
    </source>
</evidence>
<keyword evidence="2" id="KW-0430">Lectin</keyword>
<dbReference type="InterPro" id="IPR052321">
    <property type="entry name" value="PolyBind_ProtTraffic"/>
</dbReference>
<organism evidence="7 8">
    <name type="scientific">Herminiimonas aquatilis</name>
    <dbReference type="NCBI Taxonomy" id="345342"/>
    <lineage>
        <taxon>Bacteria</taxon>
        <taxon>Pseudomonadati</taxon>
        <taxon>Pseudomonadota</taxon>
        <taxon>Betaproteobacteria</taxon>
        <taxon>Burkholderiales</taxon>
        <taxon>Oxalobacteraceae</taxon>
        <taxon>Herminiimonas</taxon>
    </lineage>
</organism>
<name>A0ABW2J396_9BURK</name>
<evidence type="ECO:0000256" key="3">
    <source>
        <dbReference type="SAM" id="Coils"/>
    </source>
</evidence>
<dbReference type="Gene3D" id="2.100.10.30">
    <property type="entry name" value="Jacalin-like lectin domain"/>
    <property type="match status" value="1"/>
</dbReference>
<dbReference type="RefSeq" id="WP_382232699.1">
    <property type="nucleotide sequence ID" value="NZ_JBHTCC010000001.1"/>
</dbReference>
<feature type="region of interest" description="Disordered" evidence="4">
    <location>
        <begin position="897"/>
        <end position="916"/>
    </location>
</feature>
<feature type="chain" id="PRO_5047068873" evidence="5">
    <location>
        <begin position="40"/>
        <end position="916"/>
    </location>
</feature>
<keyword evidence="1 5" id="KW-0732">Signal</keyword>
<dbReference type="PANTHER" id="PTHR33589:SF3">
    <property type="entry name" value="ZYMOGEN GRANULE MEMBRANE PROTEIN 16-LIKE"/>
    <property type="match status" value="1"/>
</dbReference>
<reference evidence="8" key="1">
    <citation type="journal article" date="2019" name="Int. J. Syst. Evol. Microbiol.">
        <title>The Global Catalogue of Microorganisms (GCM) 10K type strain sequencing project: providing services to taxonomists for standard genome sequencing and annotation.</title>
        <authorList>
            <consortium name="The Broad Institute Genomics Platform"/>
            <consortium name="The Broad Institute Genome Sequencing Center for Infectious Disease"/>
            <person name="Wu L."/>
            <person name="Ma J."/>
        </authorList>
    </citation>
    <scope>NUCLEOTIDE SEQUENCE [LARGE SCALE GENOMIC DNA]</scope>
    <source>
        <strain evidence="8">CCUG 36956</strain>
    </source>
</reference>
<dbReference type="Proteomes" id="UP001596379">
    <property type="component" value="Unassembled WGS sequence"/>
</dbReference>
<accession>A0ABW2J396</accession>
<dbReference type="InterPro" id="IPR001229">
    <property type="entry name" value="Jacalin-like_lectin_dom"/>
</dbReference>
<keyword evidence="8" id="KW-1185">Reference proteome</keyword>
<evidence type="ECO:0000259" key="6">
    <source>
        <dbReference type="PROSITE" id="PS51752"/>
    </source>
</evidence>
<keyword evidence="3" id="KW-0175">Coiled coil</keyword>
<proteinExistence type="predicted"/>